<dbReference type="AlphaFoldDB" id="A0A4U6VKR5"/>
<keyword evidence="2" id="KW-1185">Reference proteome</keyword>
<dbReference type="Proteomes" id="UP000298652">
    <property type="component" value="Chromosome 3"/>
</dbReference>
<dbReference type="EMBL" id="CM016554">
    <property type="protein sequence ID" value="TKW28169.1"/>
    <property type="molecule type" value="Genomic_DNA"/>
</dbReference>
<organism evidence="1 2">
    <name type="scientific">Setaria viridis</name>
    <name type="common">Green bristlegrass</name>
    <name type="synonym">Setaria italica subsp. viridis</name>
    <dbReference type="NCBI Taxonomy" id="4556"/>
    <lineage>
        <taxon>Eukaryota</taxon>
        <taxon>Viridiplantae</taxon>
        <taxon>Streptophyta</taxon>
        <taxon>Embryophyta</taxon>
        <taxon>Tracheophyta</taxon>
        <taxon>Spermatophyta</taxon>
        <taxon>Magnoliopsida</taxon>
        <taxon>Liliopsida</taxon>
        <taxon>Poales</taxon>
        <taxon>Poaceae</taxon>
        <taxon>PACMAD clade</taxon>
        <taxon>Panicoideae</taxon>
        <taxon>Panicodae</taxon>
        <taxon>Paniceae</taxon>
        <taxon>Cenchrinae</taxon>
        <taxon>Setaria</taxon>
    </lineage>
</organism>
<name>A0A4U6VKR5_SETVI</name>
<gene>
    <name evidence="1" type="ORF">SEVIR_3G328400v2</name>
</gene>
<proteinExistence type="predicted"/>
<evidence type="ECO:0000313" key="2">
    <source>
        <dbReference type="Proteomes" id="UP000298652"/>
    </source>
</evidence>
<reference evidence="1" key="1">
    <citation type="submission" date="2019-03" db="EMBL/GenBank/DDBJ databases">
        <title>WGS assembly of Setaria viridis.</title>
        <authorList>
            <person name="Huang P."/>
            <person name="Jenkins J."/>
            <person name="Grimwood J."/>
            <person name="Barry K."/>
            <person name="Healey A."/>
            <person name="Mamidi S."/>
            <person name="Sreedasyam A."/>
            <person name="Shu S."/>
            <person name="Feldman M."/>
            <person name="Wu J."/>
            <person name="Yu Y."/>
            <person name="Chen C."/>
            <person name="Johnson J."/>
            <person name="Rokhsar D."/>
            <person name="Baxter I."/>
            <person name="Schmutz J."/>
            <person name="Brutnell T."/>
            <person name="Kellogg E."/>
        </authorList>
    </citation>
    <scope>NUCLEOTIDE SEQUENCE [LARGE SCALE GENOMIC DNA]</scope>
</reference>
<sequence length="31" mass="3437">MASSSSVNKPNQVDEQLEQVIQILHSNEPLT</sequence>
<accession>A0A4U6VKR5</accession>
<dbReference type="Gramene" id="TKW28169">
    <property type="protein sequence ID" value="TKW28169"/>
    <property type="gene ID" value="SEVIR_3G328400v2"/>
</dbReference>
<protein>
    <submittedName>
        <fullName evidence="1">Uncharacterized protein</fullName>
    </submittedName>
</protein>
<evidence type="ECO:0000313" key="1">
    <source>
        <dbReference type="EMBL" id="TKW28169.1"/>
    </source>
</evidence>